<dbReference type="InterPro" id="IPR003362">
    <property type="entry name" value="Bact_transf"/>
</dbReference>
<dbReference type="EMBL" id="MKQP01000026">
    <property type="protein sequence ID" value="OMD30254.1"/>
    <property type="molecule type" value="Genomic_DNA"/>
</dbReference>
<dbReference type="PANTHER" id="PTHR30576:SF0">
    <property type="entry name" value="UNDECAPRENYL-PHOSPHATE N-ACETYLGALACTOSAMINYL 1-PHOSPHATE TRANSFERASE-RELATED"/>
    <property type="match status" value="1"/>
</dbReference>
<protein>
    <submittedName>
        <fullName evidence="3">UDP-phosphate galactose phosphotransferase</fullName>
    </submittedName>
</protein>
<comment type="caution">
    <text evidence="3">The sequence shown here is derived from an EMBL/GenBank/DDBJ whole genome shotgun (WGS) entry which is preliminary data.</text>
</comment>
<keyword evidence="3" id="KW-0808">Transferase</keyword>
<evidence type="ECO:0000313" key="4">
    <source>
        <dbReference type="Proteomes" id="UP000187465"/>
    </source>
</evidence>
<dbReference type="RefSeq" id="WP_076179308.1">
    <property type="nucleotide sequence ID" value="NZ_MKQP01000026.1"/>
</dbReference>
<feature type="domain" description="Bacterial sugar transferase" evidence="2">
    <location>
        <begin position="6"/>
        <end position="186"/>
    </location>
</feature>
<sequence length="206" mass="23724">MYKFIKRIIGFFFSLLLLPFVLLLIIIVGTAIKIEDRGPIFYFPDRIGKNGKIFKMIKFRSMKVNAPDIRLEDGSTYNSDNDERVTKIGKIIRKTSIDEIPQALNILKGDMAFIGPRPDSAMWLNNYTEEERTILSVRPGITGYNQAINRNAVGTKEKLLNDIIYVEKMSFLFDLKIFCMTVKSVLLSKNIYREDLSIKKDVVNIE</sequence>
<dbReference type="Proteomes" id="UP000187465">
    <property type="component" value="Unassembled WGS sequence"/>
</dbReference>
<proteinExistence type="inferred from homology"/>
<evidence type="ECO:0000256" key="1">
    <source>
        <dbReference type="ARBA" id="ARBA00006464"/>
    </source>
</evidence>
<evidence type="ECO:0000259" key="2">
    <source>
        <dbReference type="Pfam" id="PF02397"/>
    </source>
</evidence>
<dbReference type="AlphaFoldDB" id="A0A1R0X6T0"/>
<accession>A0A1R0X6T0</accession>
<comment type="similarity">
    <text evidence="1">Belongs to the bacterial sugar transferase family.</text>
</comment>
<name>A0A1R0X6T0_9BACL</name>
<dbReference type="Pfam" id="PF02397">
    <property type="entry name" value="Bac_transf"/>
    <property type="match status" value="1"/>
</dbReference>
<organism evidence="3 4">
    <name type="scientific">Paenibacillus odorifer</name>
    <dbReference type="NCBI Taxonomy" id="189426"/>
    <lineage>
        <taxon>Bacteria</taxon>
        <taxon>Bacillati</taxon>
        <taxon>Bacillota</taxon>
        <taxon>Bacilli</taxon>
        <taxon>Bacillales</taxon>
        <taxon>Paenibacillaceae</taxon>
        <taxon>Paenibacillus</taxon>
    </lineage>
</organism>
<dbReference type="PANTHER" id="PTHR30576">
    <property type="entry name" value="COLANIC BIOSYNTHESIS UDP-GLUCOSE LIPID CARRIER TRANSFERASE"/>
    <property type="match status" value="1"/>
</dbReference>
<reference evidence="3 4" key="1">
    <citation type="submission" date="2016-10" db="EMBL/GenBank/DDBJ databases">
        <title>Paenibacillus species isolates.</title>
        <authorList>
            <person name="Beno S.M."/>
        </authorList>
    </citation>
    <scope>NUCLEOTIDE SEQUENCE [LARGE SCALE GENOMIC DNA]</scope>
    <source>
        <strain evidence="3 4">FSL H7-0604</strain>
    </source>
</reference>
<dbReference type="GO" id="GO:0016780">
    <property type="term" value="F:phosphotransferase activity, for other substituted phosphate groups"/>
    <property type="evidence" value="ECO:0007669"/>
    <property type="project" value="TreeGrafter"/>
</dbReference>
<gene>
    <name evidence="3" type="ORF">BJP51_20830</name>
</gene>
<evidence type="ECO:0000313" key="3">
    <source>
        <dbReference type="EMBL" id="OMD30254.1"/>
    </source>
</evidence>